<feature type="chain" id="PRO_5004682459" evidence="4">
    <location>
        <begin position="22"/>
        <end position="250"/>
    </location>
</feature>
<evidence type="ECO:0000313" key="7">
    <source>
        <dbReference type="Proteomes" id="UP000017148"/>
    </source>
</evidence>
<dbReference type="NCBIfam" id="TIGR03302">
    <property type="entry name" value="OM_YfiO"/>
    <property type="match status" value="1"/>
</dbReference>
<comment type="caution">
    <text evidence="6">The sequence shown here is derived from an EMBL/GenBank/DDBJ whole genome shotgun (WGS) entry which is preliminary data.</text>
</comment>
<keyword evidence="3" id="KW-0998">Cell outer membrane</keyword>
<dbReference type="Gene3D" id="1.25.40.10">
    <property type="entry name" value="Tetratricopeptide repeat domain"/>
    <property type="match status" value="1"/>
</dbReference>
<keyword evidence="2" id="KW-0472">Membrane</keyword>
<keyword evidence="7" id="KW-1185">Reference proteome</keyword>
<dbReference type="EMBL" id="ASJR01000001">
    <property type="protein sequence ID" value="ERP39301.1"/>
    <property type="molecule type" value="Genomic_DNA"/>
</dbReference>
<dbReference type="eggNOG" id="COG4105">
    <property type="taxonomic scope" value="Bacteria"/>
</dbReference>
<evidence type="ECO:0000256" key="3">
    <source>
        <dbReference type="ARBA" id="ARBA00023237"/>
    </source>
</evidence>
<dbReference type="InterPro" id="IPR039565">
    <property type="entry name" value="BamD-like"/>
</dbReference>
<dbReference type="STRING" id="1313304.CALK_0094"/>
<sequence>MKITARLSLCTLLLFPALLLAQEDALELTRCQQKYVDGLERYHGESYRRANTLFDDVIRNCAADIERRDSLYLMAGHTKFALGNYREASIEYEEVLARFSQSPLREEALFKLGLALYYEAPIVERDIAILRRAQQRFNRFVATYPNSPYADSAQTYLDSIYEKFVEKAMNNAHFYTIIDRYNSAVVYYEDILKSFPETKRINEVTDSLARSLIYGQRYAEAEVYIERLQATSYDEKKVQALKEMLEKKRE</sequence>
<feature type="signal peptide" evidence="4">
    <location>
        <begin position="1"/>
        <end position="21"/>
    </location>
</feature>
<evidence type="ECO:0000256" key="1">
    <source>
        <dbReference type="ARBA" id="ARBA00022729"/>
    </source>
</evidence>
<dbReference type="AlphaFoldDB" id="U7DEF7"/>
<dbReference type="InterPro" id="IPR011990">
    <property type="entry name" value="TPR-like_helical_dom_sf"/>
</dbReference>
<gene>
    <name evidence="6" type="ORF">CALK_0094</name>
</gene>
<dbReference type="Pfam" id="PF13525">
    <property type="entry name" value="YfiO"/>
    <property type="match status" value="1"/>
</dbReference>
<name>U7DEF7_9BACT</name>
<accession>U7DEF7</accession>
<evidence type="ECO:0000313" key="6">
    <source>
        <dbReference type="EMBL" id="ERP39301.1"/>
    </source>
</evidence>
<organism evidence="6 7">
    <name type="scientific">Chitinivibrio alkaliphilus ACht1</name>
    <dbReference type="NCBI Taxonomy" id="1313304"/>
    <lineage>
        <taxon>Bacteria</taxon>
        <taxon>Pseudomonadati</taxon>
        <taxon>Fibrobacterota</taxon>
        <taxon>Chitinivibrionia</taxon>
        <taxon>Chitinivibrionales</taxon>
        <taxon>Chitinivibrionaceae</taxon>
        <taxon>Chitinivibrio</taxon>
    </lineage>
</organism>
<dbReference type="InterPro" id="IPR017689">
    <property type="entry name" value="BamD"/>
</dbReference>
<dbReference type="Proteomes" id="UP000017148">
    <property type="component" value="Unassembled WGS sequence"/>
</dbReference>
<evidence type="ECO:0000259" key="5">
    <source>
        <dbReference type="Pfam" id="PF13525"/>
    </source>
</evidence>
<proteinExistence type="predicted"/>
<evidence type="ECO:0000256" key="4">
    <source>
        <dbReference type="SAM" id="SignalP"/>
    </source>
</evidence>
<reference evidence="6 7" key="1">
    <citation type="journal article" date="2013" name="Environ. Microbiol.">
        <title>Genome analysis of Chitinivibrio alkaliphilus gen. nov., sp. nov., a novel extremely haloalkaliphilic anaerobic chitinolytic bacterium from the candidate phylum Termite Group 3.</title>
        <authorList>
            <person name="Sorokin D.Y."/>
            <person name="Gumerov V.M."/>
            <person name="Rakitin A.L."/>
            <person name="Beletsky A.V."/>
            <person name="Damste J.S."/>
            <person name="Muyzer G."/>
            <person name="Mardanov A.V."/>
            <person name="Ravin N.V."/>
        </authorList>
    </citation>
    <scope>NUCLEOTIDE SEQUENCE [LARGE SCALE GENOMIC DNA]</scope>
    <source>
        <strain evidence="6 7">ACht1</strain>
    </source>
</reference>
<dbReference type="RefSeq" id="WP_022635661.1">
    <property type="nucleotide sequence ID" value="NZ_ASJR01000001.1"/>
</dbReference>
<dbReference type="SUPFAM" id="SSF48452">
    <property type="entry name" value="TPR-like"/>
    <property type="match status" value="2"/>
</dbReference>
<keyword evidence="1 4" id="KW-0732">Signal</keyword>
<protein>
    <submittedName>
        <fullName evidence="6">Outer membrane assembly lipoprotein YfiO</fullName>
    </submittedName>
</protein>
<feature type="domain" description="Outer membrane lipoprotein BamD-like" evidence="5">
    <location>
        <begin position="33"/>
        <end position="203"/>
    </location>
</feature>
<dbReference type="OrthoDB" id="9770761at2"/>
<evidence type="ECO:0000256" key="2">
    <source>
        <dbReference type="ARBA" id="ARBA00023136"/>
    </source>
</evidence>
<keyword evidence="6" id="KW-0449">Lipoprotein</keyword>